<comment type="caution">
    <text evidence="2">The sequence shown here is derived from an EMBL/GenBank/DDBJ whole genome shotgun (WGS) entry which is preliminary data.</text>
</comment>
<evidence type="ECO:0008006" key="4">
    <source>
        <dbReference type="Google" id="ProtNLM"/>
    </source>
</evidence>
<feature type="transmembrane region" description="Helical" evidence="1">
    <location>
        <begin position="72"/>
        <end position="96"/>
    </location>
</feature>
<accession>A0ABN2B767</accession>
<protein>
    <recommendedName>
        <fullName evidence="4">Regulator of septum formation</fullName>
    </recommendedName>
</protein>
<evidence type="ECO:0000313" key="2">
    <source>
        <dbReference type="EMBL" id="GAA1535327.1"/>
    </source>
</evidence>
<evidence type="ECO:0000256" key="1">
    <source>
        <dbReference type="SAM" id="Phobius"/>
    </source>
</evidence>
<name>A0ABN2B767_9ACTN</name>
<proteinExistence type="predicted"/>
<dbReference type="Proteomes" id="UP001500363">
    <property type="component" value="Unassembled WGS sequence"/>
</dbReference>
<keyword evidence="1" id="KW-1133">Transmembrane helix</keyword>
<organism evidence="2 3">
    <name type="scientific">Kribbella lupini</name>
    <dbReference type="NCBI Taxonomy" id="291602"/>
    <lineage>
        <taxon>Bacteria</taxon>
        <taxon>Bacillati</taxon>
        <taxon>Actinomycetota</taxon>
        <taxon>Actinomycetes</taxon>
        <taxon>Propionibacteriales</taxon>
        <taxon>Kribbellaceae</taxon>
        <taxon>Kribbella</taxon>
    </lineage>
</organism>
<keyword evidence="1" id="KW-0472">Membrane</keyword>
<reference evidence="2 3" key="1">
    <citation type="journal article" date="2019" name="Int. J. Syst. Evol. Microbiol.">
        <title>The Global Catalogue of Microorganisms (GCM) 10K type strain sequencing project: providing services to taxonomists for standard genome sequencing and annotation.</title>
        <authorList>
            <consortium name="The Broad Institute Genomics Platform"/>
            <consortium name="The Broad Institute Genome Sequencing Center for Infectious Disease"/>
            <person name="Wu L."/>
            <person name="Ma J."/>
        </authorList>
    </citation>
    <scope>NUCLEOTIDE SEQUENCE [LARGE SCALE GENOMIC DNA]</scope>
    <source>
        <strain evidence="2 3">JCM 14303</strain>
    </source>
</reference>
<keyword evidence="1" id="KW-0812">Transmembrane</keyword>
<feature type="transmembrane region" description="Helical" evidence="1">
    <location>
        <begin position="35"/>
        <end position="60"/>
    </location>
</feature>
<keyword evidence="3" id="KW-1185">Reference proteome</keyword>
<dbReference type="RefSeq" id="WP_344176500.1">
    <property type="nucleotide sequence ID" value="NZ_BAAANC010000002.1"/>
</dbReference>
<sequence>MTQPPQPVEPVRSLPSAESWLAGVPTPTQRRLDRFAIAALAFSLPGLIPVGIPLAAVALRRTRKAGTRGRRLAQAALAISACWVIAIGVAAALGLYGERQAGIGRSIPIADVRVMQCFHADLATETLRTVTIADCAASHSGEAYAKVKAAMTGLSTEQKGTSATQHCATAFQDFVGTPYERSDLDMYYVVLEDQAVADGNVLCMVGGERLVGSMRGAQR</sequence>
<gene>
    <name evidence="2" type="ORF">GCM10009741_42230</name>
</gene>
<evidence type="ECO:0000313" key="3">
    <source>
        <dbReference type="Proteomes" id="UP001500363"/>
    </source>
</evidence>
<dbReference type="EMBL" id="BAAANC010000002">
    <property type="protein sequence ID" value="GAA1535327.1"/>
    <property type="molecule type" value="Genomic_DNA"/>
</dbReference>